<keyword evidence="2" id="KW-1185">Reference proteome</keyword>
<proteinExistence type="predicted"/>
<sequence>MSTFEGKFYVRGQRSKTLKTVLLPNVTVPSSAESPRSAMGGRNSTPAAGGESKEKTGREDGSPPGKTTLDIAITGVTGAGKSSLVNALRGLSDFDEEAAKTDVIEGTKEPMGYPHPAFPDVTIWDLPGIGTPDFKAEEYLERVNYSQYDFFIIVAAHRFLVCDIQLSQEVQKMKKRFYYVRSKMDVSIKNEKLNPDFSEEATIQKVRKDCLSNLVQAGISSPEIFLIASWYPDKYDFPLLDRTLRNEIETLRRYVLRPAALPDSEKKSDDKSTNISKGSGIRFILLQKMLKIDLAKLKDALMQRNLEEVTEEIRQELDALQNVKLDIAITGVSGAGKSSLVNAMRGMTDYEDGAAKVGITQTTMECQAYPHPLFPNVTIWDLPGIGTPEFRAKDYLEKVNFSEYDFFIIVAFERFTENDVLLAHKIKEMKKKFYFVRSQMDVSMIAEVRNPRFSMERSLQKIQKDCCDNLTEVGESNPRVFLISRRDLDMYGFPSLQEALEKDLDDLKRHALIQAMPVFSRQILKKKKAAMQKLIKKFAIVSCAVGAIPVPGLSLVCDVGILVGALLLFYKVFGLDEESLRRVAKVMGKDFQVLKSAIKKSPMANEITPKLVVGLLSRSLLVASVTIVEFVFDFIPVLGSLFGGIGSFITTYYVLSGFLKDIVEDAENIRAKAAEP</sequence>
<protein>
    <submittedName>
        <fullName evidence="1">Uncharacterized protein</fullName>
    </submittedName>
</protein>
<organism evidence="1 2">
    <name type="scientific">Sphaerodactylus townsendi</name>
    <dbReference type="NCBI Taxonomy" id="933632"/>
    <lineage>
        <taxon>Eukaryota</taxon>
        <taxon>Metazoa</taxon>
        <taxon>Chordata</taxon>
        <taxon>Craniata</taxon>
        <taxon>Vertebrata</taxon>
        <taxon>Euteleostomi</taxon>
        <taxon>Lepidosauria</taxon>
        <taxon>Squamata</taxon>
        <taxon>Bifurcata</taxon>
        <taxon>Gekkota</taxon>
        <taxon>Sphaerodactylidae</taxon>
        <taxon>Sphaerodactylus</taxon>
    </lineage>
</organism>
<reference evidence="1" key="1">
    <citation type="submission" date="2021-08" db="EMBL/GenBank/DDBJ databases">
        <title>The first chromosome-level gecko genome reveals the dynamic sex chromosomes of Neotropical dwarf geckos (Sphaerodactylidae: Sphaerodactylus).</title>
        <authorList>
            <person name="Pinto B.J."/>
            <person name="Keating S.E."/>
            <person name="Gamble T."/>
        </authorList>
    </citation>
    <scope>NUCLEOTIDE SEQUENCE</scope>
    <source>
        <strain evidence="1">TG3544</strain>
    </source>
</reference>
<dbReference type="Proteomes" id="UP000827872">
    <property type="component" value="Linkage Group LG06"/>
</dbReference>
<dbReference type="EMBL" id="CM037619">
    <property type="protein sequence ID" value="KAH8008265.1"/>
    <property type="molecule type" value="Genomic_DNA"/>
</dbReference>
<comment type="caution">
    <text evidence="1">The sequence shown here is derived from an EMBL/GenBank/DDBJ whole genome shotgun (WGS) entry which is preliminary data.</text>
</comment>
<gene>
    <name evidence="1" type="ORF">K3G42_028585</name>
</gene>
<evidence type="ECO:0000313" key="2">
    <source>
        <dbReference type="Proteomes" id="UP000827872"/>
    </source>
</evidence>
<name>A0ACB8FTJ7_9SAUR</name>
<accession>A0ACB8FTJ7</accession>
<evidence type="ECO:0000313" key="1">
    <source>
        <dbReference type="EMBL" id="KAH8008265.1"/>
    </source>
</evidence>